<comment type="caution">
    <text evidence="3">The sequence shown here is derived from an EMBL/GenBank/DDBJ whole genome shotgun (WGS) entry which is preliminary data.</text>
</comment>
<protein>
    <recommendedName>
        <fullName evidence="2">Reverse transcriptase/retrotransposon-derived protein RNase H-like domain-containing protein</fullName>
    </recommendedName>
</protein>
<gene>
    <name evidence="3" type="ORF">QQF64_020320</name>
</gene>
<evidence type="ECO:0000259" key="2">
    <source>
        <dbReference type="Pfam" id="PF17919"/>
    </source>
</evidence>
<dbReference type="InterPro" id="IPR036397">
    <property type="entry name" value="RNaseH_sf"/>
</dbReference>
<evidence type="ECO:0000313" key="3">
    <source>
        <dbReference type="EMBL" id="KAL1249315.1"/>
    </source>
</evidence>
<reference evidence="3 4" key="1">
    <citation type="submission" date="2023-09" db="EMBL/GenBank/DDBJ databases">
        <authorList>
            <person name="Wang M."/>
        </authorList>
    </citation>
    <scope>NUCLEOTIDE SEQUENCE [LARGE SCALE GENOMIC DNA]</scope>
    <source>
        <strain evidence="3">GT-2023</strain>
        <tissue evidence="3">Liver</tissue>
    </source>
</reference>
<dbReference type="Proteomes" id="UP001558613">
    <property type="component" value="Unassembled WGS sequence"/>
</dbReference>
<dbReference type="InterPro" id="IPR043502">
    <property type="entry name" value="DNA/RNA_pol_sf"/>
</dbReference>
<keyword evidence="1" id="KW-0511">Multifunctional enzyme</keyword>
<dbReference type="InterPro" id="IPR041577">
    <property type="entry name" value="RT_RNaseH_2"/>
</dbReference>
<dbReference type="PANTHER" id="PTHR37984">
    <property type="entry name" value="PROTEIN CBG26694"/>
    <property type="match status" value="1"/>
</dbReference>
<proteinExistence type="predicted"/>
<name>A0ABR3LAD9_9TELE</name>
<evidence type="ECO:0000313" key="4">
    <source>
        <dbReference type="Proteomes" id="UP001558613"/>
    </source>
</evidence>
<dbReference type="Pfam" id="PF17919">
    <property type="entry name" value="RT_RNaseH_2"/>
    <property type="match status" value="1"/>
</dbReference>
<feature type="domain" description="Reverse transcriptase/retrotransposon-derived protein RNase H-like" evidence="2">
    <location>
        <begin position="163"/>
        <end position="229"/>
    </location>
</feature>
<evidence type="ECO:0000256" key="1">
    <source>
        <dbReference type="ARBA" id="ARBA00023268"/>
    </source>
</evidence>
<dbReference type="InterPro" id="IPR050951">
    <property type="entry name" value="Retrovirus_Pol_polyprotein"/>
</dbReference>
<dbReference type="EMBL" id="JAYMGO010000023">
    <property type="protein sequence ID" value="KAL1249315.1"/>
    <property type="molecule type" value="Genomic_DNA"/>
</dbReference>
<dbReference type="Gene3D" id="3.30.420.10">
    <property type="entry name" value="Ribonuclease H-like superfamily/Ribonuclease H"/>
    <property type="match status" value="1"/>
</dbReference>
<keyword evidence="4" id="KW-1185">Reference proteome</keyword>
<dbReference type="PANTHER" id="PTHR37984:SF5">
    <property type="entry name" value="PROTEIN NYNRIN-LIKE"/>
    <property type="match status" value="1"/>
</dbReference>
<dbReference type="SUPFAM" id="SSF56672">
    <property type="entry name" value="DNA/RNA polymerases"/>
    <property type="match status" value="1"/>
</dbReference>
<organism evidence="3 4">
    <name type="scientific">Cirrhinus molitorella</name>
    <name type="common">mud carp</name>
    <dbReference type="NCBI Taxonomy" id="172907"/>
    <lineage>
        <taxon>Eukaryota</taxon>
        <taxon>Metazoa</taxon>
        <taxon>Chordata</taxon>
        <taxon>Craniata</taxon>
        <taxon>Vertebrata</taxon>
        <taxon>Euteleostomi</taxon>
        <taxon>Actinopterygii</taxon>
        <taxon>Neopterygii</taxon>
        <taxon>Teleostei</taxon>
        <taxon>Ostariophysi</taxon>
        <taxon>Cypriniformes</taxon>
        <taxon>Cyprinidae</taxon>
        <taxon>Labeoninae</taxon>
        <taxon>Labeonini</taxon>
        <taxon>Cirrhinus</taxon>
    </lineage>
</organism>
<sequence>MESQLVSPGQRLARFLFTYRNTPHTVTERTPAELFLKRQPRTRLSLIKPDVSDVVSKHQLQQQKVYDKKSKSLRTFSLGERVLVRERPSKSSGQQSERISDDFFDDLPKYYNTNLIWLRISPLLFPPVQVTLAQSKKFEEVVDLSNSFLVNDPDSVESVLSITPDPDLAVALQVDAGATGAGAVLLQEDETHIEHPLSYFSRKFSKTQKNYSVIEKEALALLLALQHFEV</sequence>
<accession>A0ABR3LAD9</accession>